<dbReference type="SUPFAM" id="SSF54849">
    <property type="entry name" value="GroEL-intermediate domain like"/>
    <property type="match status" value="1"/>
</dbReference>
<evidence type="ECO:0000256" key="4">
    <source>
        <dbReference type="ARBA" id="ARBA00022833"/>
    </source>
</evidence>
<evidence type="ECO:0000256" key="2">
    <source>
        <dbReference type="ARBA" id="ARBA00022723"/>
    </source>
</evidence>
<comment type="caution">
    <text evidence="10">The sequence shown here is derived from an EMBL/GenBank/DDBJ whole genome shotgun (WGS) entry which is preliminary data.</text>
</comment>
<keyword evidence="2" id="KW-0479">Metal-binding</keyword>
<dbReference type="GO" id="GO:0005524">
    <property type="term" value="F:ATP binding"/>
    <property type="evidence" value="ECO:0007669"/>
    <property type="project" value="UniProtKB-UniRule"/>
</dbReference>
<dbReference type="GO" id="GO:0000329">
    <property type="term" value="C:fungal-type vacuole membrane"/>
    <property type="evidence" value="ECO:0007669"/>
    <property type="project" value="TreeGrafter"/>
</dbReference>
<dbReference type="OrthoDB" id="158357at2759"/>
<dbReference type="GO" id="GO:0000285">
    <property type="term" value="F:1-phosphatidylinositol-3-phosphate 5-kinase activity"/>
    <property type="evidence" value="ECO:0007669"/>
    <property type="project" value="UniProtKB-EC"/>
</dbReference>
<dbReference type="SMART" id="SM00064">
    <property type="entry name" value="FYVE"/>
    <property type="match status" value="1"/>
</dbReference>
<evidence type="ECO:0000313" key="10">
    <source>
        <dbReference type="EMBL" id="CAG8493947.1"/>
    </source>
</evidence>
<dbReference type="InterPro" id="IPR027409">
    <property type="entry name" value="GroEL-like_apical_dom_sf"/>
</dbReference>
<gene>
    <name evidence="10" type="ORF">DEBURN_LOCUS4324</name>
</gene>
<dbReference type="EMBL" id="CAJVPK010000322">
    <property type="protein sequence ID" value="CAG8493947.1"/>
    <property type="molecule type" value="Genomic_DNA"/>
</dbReference>
<sequence length="1707" mass="195335">MTSLQVDNSDITTLTSFDFHRPFEQDNENVIAKLFHRVKSSFTNSVPSHSTKSNNALLDSHDNCSIISPPLSPKFTPSSPLSSSPFDKVNKNFSIQLPPPPPVINVIPPFLENANTLTPLIDLEDGIQDYTESNLIYNNSDNDENENNNKNNKGDTSDTRSIRSTASFGNNYSISKVMRRLRGEGVNKDHWMSDDTCKSCYDCKANFTIYRRKHHCRQIFCSKCASNIIPGEKFNHEGSIRVCDFCSRIMREYEDSDPGMSEKKEFTYPPRPPSPDTLSLNDGIKKIISVASSSLFMSRSRSNTITEEPQHPSSSSSTNGLPTPPVPFRQVLISEYAGSDDEFEFDPRLKSIHKQRPPPPSSFSSNSSITRRLSHTHPIRMSRSYLRPITTNIMQPIEGSDSRPSSPFRHVRTASLPVKVEINTASQQHMRKLLRQFLRESEIDLSEGWEEVIMKLMIEVSNNLNPNVRNGDDIDIRHYVKIKKIPGGTPKDSEYVHGVVCAKNLAHKKMPRILHNPKILILTFALEYHRIENQLMSLEPVIAQEEQHLRNLVNRISAFAPNLVLVEKTVARKALQFLLEKKIAVAINVKPSVIEAVARCARADIIPSIDIALAPNLGECGAFSVKTFVHQLIPGRRKTYLFFENCPKKLGCTIVIRGGDLETLKKIKRITDLMVFVVYNLKLESSLISDQYSNFPLIIQSNDKNENEKNVNEDAILKPYQSTILSVSPFIKFPPPYLLTKMKQAEQRLKELSLKRNGLSGGFKDNEKTHSSSSSINGILRTPEQVVAEGEFCESIHEQMLQTRAWENYTYNNVVSPYAHQNIAVLFTKICIETKEPCNGPEILLMEYYRESDRTLGQYLEETFSRSSYLCRTCERPMILHYHVFCHGNARIIASIEETDVSQLVIEPNIYLLTHCKKCNLSTDLAPMSDETWKYSFGKYLELSFYQTQLKSQLENCTHDVFREHELLFHFNGLVIRFEYEPIELLEIFPPPMTLYTKPEVHIRLKNQDLDDIRNKITNYWDSVTDRIKNFNYDIVQTDKVEGCKQELLEMSRRVVTEKNLMLQKLKQTYINSTPEDSLALNNVMYLLQEKVVAWDKDFNEFARHYFPRLTAGQLARFFVDNHEVITLGRGHSGTLLNDLPLINMDFDTGANSEKLDEEGYGPTIFPKLGSSPMEDFIRDQFKDLDYYQDDKIESLENDIEKANSQMSMFPFMDPKVSRRLSMKWMKESKNGRRQKKNNRTTSEAIFTSIIDKTEESIDYSQYPETIPRLLPTTVRQRSSRLAPKGLPSFEKPSESERNQLVIQNRSNRPPNSRPTRLPFVPEKDNNVTLKLSTLKRNQNIPFERSAIPRSSSSRQFKLTKNPVDNYGLSPLRTHENSSSRRRMSGLRKQKRTKKTVLPTKPTIEVFNNSEAATAEESDEEEFGESADDEHDTNSDDEIKFFSLNSTDAFDESLGNEEFFPLPGREPLNESYMYHSALAFLGQDLNEPTAPVTYPQDTFNGTGRVIPLVRSLANLWTDKKHLNPLDYPLNQTEHVFPDSSIIVREDEPSSIIAFSLSSHEYLEKLKSMQPSYQKNEAFMPDEDRRGANVSNWGLLDADENNDAEDGLISHMKYQFSGGSTHLFCKIFCAEQFDNLRRKCGCESTYIQSLARCVKWDSSGGKSGSAFLKTRDDRLVMKQISRHEVDAFVKFAPRYFEYMTNALIDVSL</sequence>
<feature type="region of interest" description="Disordered" evidence="7">
    <location>
        <begin position="1407"/>
        <end position="1436"/>
    </location>
</feature>
<keyword evidence="4" id="KW-0862">Zinc</keyword>
<dbReference type="InterPro" id="IPR027410">
    <property type="entry name" value="TCP-1-like_intermed_sf"/>
</dbReference>
<evidence type="ECO:0000256" key="5">
    <source>
        <dbReference type="PROSITE-ProRule" id="PRU00091"/>
    </source>
</evidence>
<evidence type="ECO:0000256" key="3">
    <source>
        <dbReference type="ARBA" id="ARBA00022771"/>
    </source>
</evidence>
<dbReference type="Gene3D" id="3.30.40.10">
    <property type="entry name" value="Zinc/RING finger domain, C3HC4 (zinc finger)"/>
    <property type="match status" value="1"/>
</dbReference>
<dbReference type="InterPro" id="IPR027484">
    <property type="entry name" value="PInositol-4-P-5-kinase_N"/>
</dbReference>
<dbReference type="SMART" id="SM00330">
    <property type="entry name" value="PIPKc"/>
    <property type="match status" value="1"/>
</dbReference>
<evidence type="ECO:0000313" key="11">
    <source>
        <dbReference type="Proteomes" id="UP000789706"/>
    </source>
</evidence>
<dbReference type="Gene3D" id="3.30.800.10">
    <property type="entry name" value="Phosphatidylinositol Phosphate Kinase II Beta"/>
    <property type="match status" value="1"/>
</dbReference>
<dbReference type="CDD" id="cd03334">
    <property type="entry name" value="Fab1_TCP"/>
    <property type="match status" value="1"/>
</dbReference>
<dbReference type="SUPFAM" id="SSF57903">
    <property type="entry name" value="FYVE/PHD zinc finger"/>
    <property type="match status" value="1"/>
</dbReference>
<feature type="compositionally biased region" description="Basic residues" evidence="7">
    <location>
        <begin position="1380"/>
        <end position="1395"/>
    </location>
</feature>
<dbReference type="Pfam" id="PF01363">
    <property type="entry name" value="FYVE"/>
    <property type="match status" value="1"/>
</dbReference>
<feature type="compositionally biased region" description="Basic and acidic residues" evidence="7">
    <location>
        <begin position="152"/>
        <end position="161"/>
    </location>
</feature>
<feature type="domain" description="PIPK" evidence="9">
    <location>
        <begin position="1544"/>
        <end position="1707"/>
    </location>
</feature>
<evidence type="ECO:0000259" key="9">
    <source>
        <dbReference type="PROSITE" id="PS51455"/>
    </source>
</evidence>
<feature type="compositionally biased region" description="Polar residues" evidence="7">
    <location>
        <begin position="303"/>
        <end position="321"/>
    </location>
</feature>
<keyword evidence="6" id="KW-0067">ATP-binding</keyword>
<dbReference type="Pfam" id="PF00118">
    <property type="entry name" value="Cpn60_TCP1"/>
    <property type="match status" value="1"/>
</dbReference>
<dbReference type="EC" id="2.7.1.150" evidence="1"/>
<dbReference type="PANTHER" id="PTHR45748:SF7">
    <property type="entry name" value="1-PHOSPHATIDYLINOSITOL 3-PHOSPHATE 5-KINASE-RELATED"/>
    <property type="match status" value="1"/>
</dbReference>
<dbReference type="PROSITE" id="PS50178">
    <property type="entry name" value="ZF_FYVE"/>
    <property type="match status" value="1"/>
</dbReference>
<keyword evidence="6" id="KW-0547">Nucleotide-binding</keyword>
<feature type="region of interest" description="Disordered" evidence="7">
    <location>
        <begin position="136"/>
        <end position="164"/>
    </location>
</feature>
<feature type="compositionally biased region" description="Acidic residues" evidence="7">
    <location>
        <begin position="1414"/>
        <end position="1431"/>
    </location>
</feature>
<organism evidence="10 11">
    <name type="scientific">Diversispora eburnea</name>
    <dbReference type="NCBI Taxonomy" id="1213867"/>
    <lineage>
        <taxon>Eukaryota</taxon>
        <taxon>Fungi</taxon>
        <taxon>Fungi incertae sedis</taxon>
        <taxon>Mucoromycota</taxon>
        <taxon>Glomeromycotina</taxon>
        <taxon>Glomeromycetes</taxon>
        <taxon>Diversisporales</taxon>
        <taxon>Diversisporaceae</taxon>
        <taxon>Diversispora</taxon>
    </lineage>
</organism>
<dbReference type="InterPro" id="IPR011011">
    <property type="entry name" value="Znf_FYVE_PHD"/>
</dbReference>
<dbReference type="InterPro" id="IPR013083">
    <property type="entry name" value="Znf_RING/FYVE/PHD"/>
</dbReference>
<dbReference type="Proteomes" id="UP000789706">
    <property type="component" value="Unassembled WGS sequence"/>
</dbReference>
<proteinExistence type="predicted"/>
<dbReference type="FunFam" id="3.50.7.10:FF:000007">
    <property type="entry name" value="1-phosphatidylinositol 3-phosphate 5-kinase isoform X1"/>
    <property type="match status" value="1"/>
</dbReference>
<dbReference type="GO" id="GO:0010008">
    <property type="term" value="C:endosome membrane"/>
    <property type="evidence" value="ECO:0007669"/>
    <property type="project" value="TreeGrafter"/>
</dbReference>
<evidence type="ECO:0000256" key="1">
    <source>
        <dbReference type="ARBA" id="ARBA00012009"/>
    </source>
</evidence>
<keyword evidence="6" id="KW-0808">Transferase</keyword>
<dbReference type="InterPro" id="IPR017455">
    <property type="entry name" value="Znf_FYVE-rel"/>
</dbReference>
<feature type="region of interest" description="Disordered" evidence="7">
    <location>
        <begin position="299"/>
        <end position="327"/>
    </location>
</feature>
<dbReference type="GO" id="GO:0008270">
    <property type="term" value="F:zinc ion binding"/>
    <property type="evidence" value="ECO:0007669"/>
    <property type="project" value="UniProtKB-KW"/>
</dbReference>
<accession>A0A9N8ZGB4</accession>
<dbReference type="InterPro" id="IPR000306">
    <property type="entry name" value="Znf_FYVE"/>
</dbReference>
<protein>
    <recommendedName>
        <fullName evidence="1">1-phosphatidylinositol-3-phosphate 5-kinase</fullName>
        <ecNumber evidence="1">2.7.1.150</ecNumber>
    </recommendedName>
</protein>
<keyword evidence="6" id="KW-0418">Kinase</keyword>
<keyword evidence="3 5" id="KW-0863">Zinc-finger</keyword>
<feature type="domain" description="FYVE-type" evidence="8">
    <location>
        <begin position="194"/>
        <end position="251"/>
    </location>
</feature>
<dbReference type="Gene3D" id="3.50.7.10">
    <property type="entry name" value="GroEL"/>
    <property type="match status" value="1"/>
</dbReference>
<evidence type="ECO:0000256" key="6">
    <source>
        <dbReference type="PROSITE-ProRule" id="PRU00781"/>
    </source>
</evidence>
<feature type="region of interest" description="Disordered" evidence="7">
    <location>
        <begin position="1271"/>
        <end position="1322"/>
    </location>
</feature>
<dbReference type="InterPro" id="IPR002498">
    <property type="entry name" value="PInositol-4-P-4/5-kinase_core"/>
</dbReference>
<name>A0A9N8ZGB4_9GLOM</name>
<dbReference type="GO" id="GO:0046854">
    <property type="term" value="P:phosphatidylinositol phosphate biosynthetic process"/>
    <property type="evidence" value="ECO:0007669"/>
    <property type="project" value="TreeGrafter"/>
</dbReference>
<feature type="region of interest" description="Disordered" evidence="7">
    <location>
        <begin position="351"/>
        <end position="387"/>
    </location>
</feature>
<feature type="region of interest" description="Disordered" evidence="7">
    <location>
        <begin position="256"/>
        <end position="281"/>
    </location>
</feature>
<dbReference type="InterPro" id="IPR002423">
    <property type="entry name" value="Cpn60/GroEL/TCP-1"/>
</dbReference>
<dbReference type="SUPFAM" id="SSF52029">
    <property type="entry name" value="GroEL apical domain-like"/>
    <property type="match status" value="1"/>
</dbReference>
<dbReference type="Pfam" id="PF01504">
    <property type="entry name" value="PIP5K"/>
    <property type="match status" value="1"/>
</dbReference>
<reference evidence="10" key="1">
    <citation type="submission" date="2021-06" db="EMBL/GenBank/DDBJ databases">
        <authorList>
            <person name="Kallberg Y."/>
            <person name="Tangrot J."/>
            <person name="Rosling A."/>
        </authorList>
    </citation>
    <scope>NUCLEOTIDE SEQUENCE</scope>
    <source>
        <strain evidence="10">AZ414A</strain>
    </source>
</reference>
<dbReference type="SUPFAM" id="SSF56104">
    <property type="entry name" value="SAICAR synthase-like"/>
    <property type="match status" value="1"/>
</dbReference>
<feature type="region of interest" description="Disordered" evidence="7">
    <location>
        <begin position="1361"/>
        <end position="1395"/>
    </location>
</feature>
<keyword evidence="11" id="KW-1185">Reference proteome</keyword>
<dbReference type="PANTHER" id="PTHR45748">
    <property type="entry name" value="1-PHOSPHATIDYLINOSITOL 3-PHOSPHATE 5-KINASE-RELATED"/>
    <property type="match status" value="1"/>
</dbReference>
<evidence type="ECO:0000256" key="7">
    <source>
        <dbReference type="SAM" id="MobiDB-lite"/>
    </source>
</evidence>
<dbReference type="PROSITE" id="PS51455">
    <property type="entry name" value="PIPK"/>
    <property type="match status" value="1"/>
</dbReference>
<evidence type="ECO:0000259" key="8">
    <source>
        <dbReference type="PROSITE" id="PS50178"/>
    </source>
</evidence>
<feature type="compositionally biased region" description="Low complexity" evidence="7">
    <location>
        <begin position="1305"/>
        <end position="1315"/>
    </location>
</feature>